<evidence type="ECO:0000313" key="2">
    <source>
        <dbReference type="Proteomes" id="UP000050525"/>
    </source>
</evidence>
<dbReference type="AlphaFoldDB" id="A0A151MBK7"/>
<dbReference type="Proteomes" id="UP000050525">
    <property type="component" value="Unassembled WGS sequence"/>
</dbReference>
<organism evidence="1 2">
    <name type="scientific">Alligator mississippiensis</name>
    <name type="common">American alligator</name>
    <dbReference type="NCBI Taxonomy" id="8496"/>
    <lineage>
        <taxon>Eukaryota</taxon>
        <taxon>Metazoa</taxon>
        <taxon>Chordata</taxon>
        <taxon>Craniata</taxon>
        <taxon>Vertebrata</taxon>
        <taxon>Euteleostomi</taxon>
        <taxon>Archelosauria</taxon>
        <taxon>Archosauria</taxon>
        <taxon>Crocodylia</taxon>
        <taxon>Alligatoridae</taxon>
        <taxon>Alligatorinae</taxon>
        <taxon>Alligator</taxon>
    </lineage>
</organism>
<reference evidence="1 2" key="1">
    <citation type="journal article" date="2012" name="Genome Biol.">
        <title>Sequencing three crocodilian genomes to illuminate the evolution of archosaurs and amniotes.</title>
        <authorList>
            <person name="St John J.A."/>
            <person name="Braun E.L."/>
            <person name="Isberg S.R."/>
            <person name="Miles L.G."/>
            <person name="Chong A.Y."/>
            <person name="Gongora J."/>
            <person name="Dalzell P."/>
            <person name="Moran C."/>
            <person name="Bed'hom B."/>
            <person name="Abzhanov A."/>
            <person name="Burgess S.C."/>
            <person name="Cooksey A.M."/>
            <person name="Castoe T.A."/>
            <person name="Crawford N.G."/>
            <person name="Densmore L.D."/>
            <person name="Drew J.C."/>
            <person name="Edwards S.V."/>
            <person name="Faircloth B.C."/>
            <person name="Fujita M.K."/>
            <person name="Greenwold M.J."/>
            <person name="Hoffmann F.G."/>
            <person name="Howard J.M."/>
            <person name="Iguchi T."/>
            <person name="Janes D.E."/>
            <person name="Khan S.Y."/>
            <person name="Kohno S."/>
            <person name="de Koning A.J."/>
            <person name="Lance S.L."/>
            <person name="McCarthy F.M."/>
            <person name="McCormack J.E."/>
            <person name="Merchant M.E."/>
            <person name="Peterson D.G."/>
            <person name="Pollock D.D."/>
            <person name="Pourmand N."/>
            <person name="Raney B.J."/>
            <person name="Roessler K.A."/>
            <person name="Sanford J.R."/>
            <person name="Sawyer R.H."/>
            <person name="Schmidt C.J."/>
            <person name="Triplett E.W."/>
            <person name="Tuberville T.D."/>
            <person name="Venegas-Anaya M."/>
            <person name="Howard J.T."/>
            <person name="Jarvis E.D."/>
            <person name="Guillette L.J.Jr."/>
            <person name="Glenn T.C."/>
            <person name="Green R.E."/>
            <person name="Ray D.A."/>
        </authorList>
    </citation>
    <scope>NUCLEOTIDE SEQUENCE [LARGE SCALE GENOMIC DNA]</scope>
    <source>
        <strain evidence="1">KSC_2009_1</strain>
    </source>
</reference>
<proteinExistence type="predicted"/>
<comment type="caution">
    <text evidence="1">The sequence shown here is derived from an EMBL/GenBank/DDBJ whole genome shotgun (WGS) entry which is preliminary data.</text>
</comment>
<name>A0A151MBK7_ALLMI</name>
<sequence length="72" mass="8308">MGDPSGYELPGFLSVHTALQDPMLEERHLFFGIWFNCSGEELFCYPQLISSQHRRNHFCGFRNAQSLPCETN</sequence>
<keyword evidence="2" id="KW-1185">Reference proteome</keyword>
<protein>
    <submittedName>
        <fullName evidence="1">Uncharacterized protein</fullName>
    </submittedName>
</protein>
<dbReference type="EMBL" id="AKHW03006283">
    <property type="protein sequence ID" value="KYO21859.1"/>
    <property type="molecule type" value="Genomic_DNA"/>
</dbReference>
<accession>A0A151MBK7</accession>
<evidence type="ECO:0000313" key="1">
    <source>
        <dbReference type="EMBL" id="KYO21859.1"/>
    </source>
</evidence>
<gene>
    <name evidence="1" type="ORF">Y1Q_0000539</name>
</gene>